<dbReference type="RefSeq" id="WP_238465276.1">
    <property type="nucleotide sequence ID" value="NZ_JAKLJA010000015.1"/>
</dbReference>
<dbReference type="GO" id="GO:0006631">
    <property type="term" value="P:fatty acid metabolic process"/>
    <property type="evidence" value="ECO:0007669"/>
    <property type="project" value="TreeGrafter"/>
</dbReference>
<feature type="domain" description="AMP-binding enzyme C-terminal" evidence="4">
    <location>
        <begin position="428"/>
        <end position="501"/>
    </location>
</feature>
<dbReference type="SUPFAM" id="SSF56801">
    <property type="entry name" value="Acetyl-CoA synthetase-like"/>
    <property type="match status" value="1"/>
</dbReference>
<dbReference type="Pfam" id="PF13193">
    <property type="entry name" value="AMP-binding_C"/>
    <property type="match status" value="1"/>
</dbReference>
<protein>
    <submittedName>
        <fullName evidence="5">AMP-binding protein</fullName>
    </submittedName>
</protein>
<dbReference type="InterPro" id="IPR045851">
    <property type="entry name" value="AMP-bd_C_sf"/>
</dbReference>
<dbReference type="Gene3D" id="3.40.50.12780">
    <property type="entry name" value="N-terminal domain of ligase-like"/>
    <property type="match status" value="1"/>
</dbReference>
<reference evidence="5" key="1">
    <citation type="submission" date="2022-01" db="EMBL/GenBank/DDBJ databases">
        <title>Genome sequence and assembly of Parabukholderia sp. RG36.</title>
        <authorList>
            <person name="Chhetri G."/>
        </authorList>
    </citation>
    <scope>NUCLEOTIDE SEQUENCE</scope>
    <source>
        <strain evidence="5">RG36</strain>
    </source>
</reference>
<comment type="similarity">
    <text evidence="1">Belongs to the ATP-dependent AMP-binding enzyme family.</text>
</comment>
<evidence type="ECO:0000313" key="5">
    <source>
        <dbReference type="EMBL" id="MCG5075420.1"/>
    </source>
</evidence>
<dbReference type="InterPro" id="IPR025110">
    <property type="entry name" value="AMP-bd_C"/>
</dbReference>
<dbReference type="Pfam" id="PF00501">
    <property type="entry name" value="AMP-binding"/>
    <property type="match status" value="1"/>
</dbReference>
<evidence type="ECO:0000256" key="1">
    <source>
        <dbReference type="ARBA" id="ARBA00006432"/>
    </source>
</evidence>
<evidence type="ECO:0000259" key="3">
    <source>
        <dbReference type="Pfam" id="PF00501"/>
    </source>
</evidence>
<evidence type="ECO:0000259" key="4">
    <source>
        <dbReference type="Pfam" id="PF13193"/>
    </source>
</evidence>
<dbReference type="EMBL" id="JAKLJA010000015">
    <property type="protein sequence ID" value="MCG5075420.1"/>
    <property type="molecule type" value="Genomic_DNA"/>
</dbReference>
<dbReference type="InterPro" id="IPR000873">
    <property type="entry name" value="AMP-dep_synth/lig_dom"/>
</dbReference>
<keyword evidence="2" id="KW-0436">Ligase</keyword>
<dbReference type="Proteomes" id="UP001139308">
    <property type="component" value="Unassembled WGS sequence"/>
</dbReference>
<dbReference type="Gene3D" id="3.30.300.30">
    <property type="match status" value="1"/>
</dbReference>
<dbReference type="PANTHER" id="PTHR43201:SF5">
    <property type="entry name" value="MEDIUM-CHAIN ACYL-COA LIGASE ACSF2, MITOCHONDRIAL"/>
    <property type="match status" value="1"/>
</dbReference>
<name>A0A9X1RQI3_9BURK</name>
<feature type="domain" description="AMP-dependent synthetase/ligase" evidence="3">
    <location>
        <begin position="10"/>
        <end position="377"/>
    </location>
</feature>
<accession>A0A9X1RQI3</accession>
<sequence>MLDLGRTFLQSVERSPKALAIVDGDVELTYEQWHVRIASLVAGLRRLGLVRGDRLVAVLQNRWEMATLHWATQFLGILIVPVNWRLKPEELDYSVTDASAKAVVFEPVSADAVAHSRAAQGVARLGLDGVAGATVCFETLLAAPESRDAENADASALEPLASADDYSVMLYTSGTTGPGKGVPRRHRHERAAALAHVAQNQYRRGERTLGVMPLYHTMGVRSLLAMALVDGTFVCIRRWNAAFALESIGKYGLTCLYLVPTLYHDLLAAPGFAQMAVRTVRKLGFAGAPMNDALLKRCAAAFDPELFVNHYGSSEVYTVSVDQDATRKPGSAGRAGLNTRLRVVRLDSGRADDLAIRGEEGQIVVDLAGDEAFEGYWNRPDANAKALRDGWYFTGDTGYLDEDGDLHVTGRVDDMIISGGENISPVDIESVLSLHPAVDEVAVVGLKDERWGQRVVAFIKRVDFIDACALDEFCRNSDLVNFKRPREYVFVNAIPKSPVGKVLRRKLSNGEYEEDERILRAELVGRGV</sequence>
<gene>
    <name evidence="5" type="ORF">L5014_18950</name>
</gene>
<evidence type="ECO:0000256" key="2">
    <source>
        <dbReference type="ARBA" id="ARBA00022598"/>
    </source>
</evidence>
<evidence type="ECO:0000313" key="6">
    <source>
        <dbReference type="Proteomes" id="UP001139308"/>
    </source>
</evidence>
<dbReference type="PANTHER" id="PTHR43201">
    <property type="entry name" value="ACYL-COA SYNTHETASE"/>
    <property type="match status" value="1"/>
</dbReference>
<dbReference type="AlphaFoldDB" id="A0A9X1RQI3"/>
<dbReference type="InterPro" id="IPR042099">
    <property type="entry name" value="ANL_N_sf"/>
</dbReference>
<proteinExistence type="inferred from homology"/>
<organism evidence="5 6">
    <name type="scientific">Paraburkholderia tagetis</name>
    <dbReference type="NCBI Taxonomy" id="2913261"/>
    <lineage>
        <taxon>Bacteria</taxon>
        <taxon>Pseudomonadati</taxon>
        <taxon>Pseudomonadota</taxon>
        <taxon>Betaproteobacteria</taxon>
        <taxon>Burkholderiales</taxon>
        <taxon>Burkholderiaceae</taxon>
        <taxon>Paraburkholderia</taxon>
    </lineage>
</organism>
<keyword evidence="6" id="KW-1185">Reference proteome</keyword>
<comment type="caution">
    <text evidence="5">The sequence shown here is derived from an EMBL/GenBank/DDBJ whole genome shotgun (WGS) entry which is preliminary data.</text>
</comment>
<dbReference type="GO" id="GO:0031956">
    <property type="term" value="F:medium-chain fatty acid-CoA ligase activity"/>
    <property type="evidence" value="ECO:0007669"/>
    <property type="project" value="TreeGrafter"/>
</dbReference>